<dbReference type="InterPro" id="IPR008271">
    <property type="entry name" value="Ser/Thr_kinase_AS"/>
</dbReference>
<evidence type="ECO:0000256" key="1">
    <source>
        <dbReference type="ARBA" id="ARBA00012513"/>
    </source>
</evidence>
<name>A0A1C7MA28_GRIFR</name>
<dbReference type="AlphaFoldDB" id="A0A1C7MA28"/>
<reference evidence="3 4" key="1">
    <citation type="submission" date="2016-03" db="EMBL/GenBank/DDBJ databases">
        <title>Whole genome sequencing of Grifola frondosa 9006-11.</title>
        <authorList>
            <person name="Min B."/>
            <person name="Park H."/>
            <person name="Kim J.-G."/>
            <person name="Cho H."/>
            <person name="Oh Y.-L."/>
            <person name="Kong W.-S."/>
            <person name="Choi I.-G."/>
        </authorList>
    </citation>
    <scope>NUCLEOTIDE SEQUENCE [LARGE SCALE GENOMIC DNA]</scope>
    <source>
        <strain evidence="3 4">9006-11</strain>
    </source>
</reference>
<feature type="domain" description="Protein kinase" evidence="2">
    <location>
        <begin position="1"/>
        <end position="202"/>
    </location>
</feature>
<dbReference type="EC" id="2.7.11.1" evidence="1"/>
<gene>
    <name evidence="3" type="primary">csnk1d</name>
    <name evidence="3" type="ORF">A0H81_06422</name>
</gene>
<organism evidence="3 4">
    <name type="scientific">Grifola frondosa</name>
    <name type="common">Maitake</name>
    <name type="synonym">Polyporus frondosus</name>
    <dbReference type="NCBI Taxonomy" id="5627"/>
    <lineage>
        <taxon>Eukaryota</taxon>
        <taxon>Fungi</taxon>
        <taxon>Dikarya</taxon>
        <taxon>Basidiomycota</taxon>
        <taxon>Agaricomycotina</taxon>
        <taxon>Agaricomycetes</taxon>
        <taxon>Polyporales</taxon>
        <taxon>Grifolaceae</taxon>
        <taxon>Grifola</taxon>
    </lineage>
</organism>
<dbReference type="SUPFAM" id="SSF56112">
    <property type="entry name" value="Protein kinase-like (PK-like)"/>
    <property type="match status" value="1"/>
</dbReference>
<dbReference type="OrthoDB" id="2800330at2759"/>
<dbReference type="InterPro" id="IPR000719">
    <property type="entry name" value="Prot_kinase_dom"/>
</dbReference>
<dbReference type="Proteomes" id="UP000092993">
    <property type="component" value="Unassembled WGS sequence"/>
</dbReference>
<protein>
    <recommendedName>
        <fullName evidence="1">non-specific serine/threonine protein kinase</fullName>
        <ecNumber evidence="1">2.7.11.1</ecNumber>
    </recommendedName>
</protein>
<dbReference type="GO" id="GO:0004674">
    <property type="term" value="F:protein serine/threonine kinase activity"/>
    <property type="evidence" value="ECO:0007669"/>
    <property type="project" value="UniProtKB-EC"/>
</dbReference>
<keyword evidence="3" id="KW-0418">Kinase</keyword>
<dbReference type="PANTHER" id="PTHR11909">
    <property type="entry name" value="CASEIN KINASE-RELATED"/>
    <property type="match status" value="1"/>
</dbReference>
<dbReference type="PROSITE" id="PS50011">
    <property type="entry name" value="PROTEIN_KINASE_DOM"/>
    <property type="match status" value="1"/>
</dbReference>
<dbReference type="InterPro" id="IPR011009">
    <property type="entry name" value="Kinase-like_dom_sf"/>
</dbReference>
<evidence type="ECO:0000259" key="2">
    <source>
        <dbReference type="PROSITE" id="PS50011"/>
    </source>
</evidence>
<dbReference type="STRING" id="5627.A0A1C7MA28"/>
<dbReference type="PROSITE" id="PS00108">
    <property type="entry name" value="PROTEIN_KINASE_ST"/>
    <property type="match status" value="1"/>
</dbReference>
<accession>A0A1C7MA28</accession>
<keyword evidence="4" id="KW-1185">Reference proteome</keyword>
<sequence length="319" mass="35614">MELLGLSIKESSPHPRGTPLKTVLLLADQILSALEYIHSCGIIHRDVKPDNMLISLDDPNCIRLIDFGIAVQCPSGTPTIRDPIAGRMGIAGTINWVSVNASYGMQFSRRDDLESLAYNLLFLIRGDLPWRSTVDHRDGTVFGTMIQVREQKQRWSGTTLADGYPTEFGQFLDYTRALGFEQVPDYSRFRDMFRELYLHSNFADDRVLDWSPMESSHIDVSTAALETGDPDPILSAGQLVYVQLLAGPTIQGVPIKDTYFRHDPAFSQDEWLSPPRPAVVVHSAFNSSKRRHEVKVAALKCGRPPDVLPSIPTVMHIPA</sequence>
<dbReference type="GO" id="GO:0005524">
    <property type="term" value="F:ATP binding"/>
    <property type="evidence" value="ECO:0007669"/>
    <property type="project" value="InterPro"/>
</dbReference>
<dbReference type="Gene3D" id="1.10.510.10">
    <property type="entry name" value="Transferase(Phosphotransferase) domain 1"/>
    <property type="match status" value="1"/>
</dbReference>
<dbReference type="SMART" id="SM00220">
    <property type="entry name" value="S_TKc"/>
    <property type="match status" value="1"/>
</dbReference>
<proteinExistence type="predicted"/>
<dbReference type="InterPro" id="IPR050235">
    <property type="entry name" value="CK1_Ser-Thr_kinase"/>
</dbReference>
<keyword evidence="3" id="KW-0808">Transferase</keyword>
<dbReference type="OMA" id="WSPMESS"/>
<dbReference type="Pfam" id="PF00069">
    <property type="entry name" value="Pkinase"/>
    <property type="match status" value="1"/>
</dbReference>
<comment type="caution">
    <text evidence="3">The sequence shown here is derived from an EMBL/GenBank/DDBJ whole genome shotgun (WGS) entry which is preliminary data.</text>
</comment>
<evidence type="ECO:0000313" key="3">
    <source>
        <dbReference type="EMBL" id="OBZ73783.1"/>
    </source>
</evidence>
<evidence type="ECO:0000313" key="4">
    <source>
        <dbReference type="Proteomes" id="UP000092993"/>
    </source>
</evidence>
<dbReference type="EMBL" id="LUGG01000006">
    <property type="protein sequence ID" value="OBZ73783.1"/>
    <property type="molecule type" value="Genomic_DNA"/>
</dbReference>